<dbReference type="AlphaFoldDB" id="A0A4R4EM52"/>
<dbReference type="EMBL" id="SKFG01000001">
    <property type="protein sequence ID" value="TCZ80877.1"/>
    <property type="molecule type" value="Genomic_DNA"/>
</dbReference>
<evidence type="ECO:0000313" key="1">
    <source>
        <dbReference type="EMBL" id="TCZ80877.1"/>
    </source>
</evidence>
<protein>
    <recommendedName>
        <fullName evidence="3">Lipocalin-like domain-containing protein</fullName>
    </recommendedName>
</protein>
<dbReference type="RefSeq" id="WP_132415613.1">
    <property type="nucleotide sequence ID" value="NZ_SKFG01000001.1"/>
</dbReference>
<dbReference type="OrthoDB" id="2627479at2"/>
<keyword evidence="2" id="KW-1185">Reference proteome</keyword>
<evidence type="ECO:0000313" key="2">
    <source>
        <dbReference type="Proteomes" id="UP000295418"/>
    </source>
</evidence>
<gene>
    <name evidence="1" type="ORF">E0485_00875</name>
</gene>
<name>A0A4R4EM52_9BACL</name>
<proteinExistence type="predicted"/>
<reference evidence="1 2" key="1">
    <citation type="submission" date="2019-03" db="EMBL/GenBank/DDBJ databases">
        <authorList>
            <person name="Kim M.K.M."/>
        </authorList>
    </citation>
    <scope>NUCLEOTIDE SEQUENCE [LARGE SCALE GENOMIC DNA]</scope>
    <source>
        <strain evidence="1 2">18JY21-1</strain>
    </source>
</reference>
<dbReference type="PROSITE" id="PS51257">
    <property type="entry name" value="PROKAR_LIPOPROTEIN"/>
    <property type="match status" value="1"/>
</dbReference>
<accession>A0A4R4EM52</accession>
<dbReference type="Proteomes" id="UP000295418">
    <property type="component" value="Unassembled WGS sequence"/>
</dbReference>
<organism evidence="1 2">
    <name type="scientific">Paenibacillus albiflavus</name>
    <dbReference type="NCBI Taxonomy" id="2545760"/>
    <lineage>
        <taxon>Bacteria</taxon>
        <taxon>Bacillati</taxon>
        <taxon>Bacillota</taxon>
        <taxon>Bacilli</taxon>
        <taxon>Bacillales</taxon>
        <taxon>Paenibacillaceae</taxon>
        <taxon>Paenibacillus</taxon>
    </lineage>
</organism>
<sequence length="126" mass="14691">MKKLTIVILLFVLSILLTSCTQSNKSRFLGVWEADQASQEAGSDVEIGHYNYLEISETTIEAKSFVMVKQQDGSLQKKFSDLHKDMNYEWNTDQQVLIENQPFKIEFKQDEMILQNDVIKIHYNKK</sequence>
<comment type="caution">
    <text evidence="1">The sequence shown here is derived from an EMBL/GenBank/DDBJ whole genome shotgun (WGS) entry which is preliminary data.</text>
</comment>
<evidence type="ECO:0008006" key="3">
    <source>
        <dbReference type="Google" id="ProtNLM"/>
    </source>
</evidence>